<gene>
    <name evidence="2" type="ORF">N478_03110</name>
</gene>
<dbReference type="Proteomes" id="UP000076661">
    <property type="component" value="Unassembled WGS sequence"/>
</dbReference>
<name>A0A161YS93_9GAMM</name>
<proteinExistence type="predicted"/>
<feature type="chain" id="PRO_5007830993" description="DUF5329 domain-containing protein" evidence="1">
    <location>
        <begin position="19"/>
        <end position="117"/>
    </location>
</feature>
<sequence length="117" mass="13512">MKYSILAIATSLFMSAAAAEIPAEIVHLLDYVEHSGCEYERNGSFHSAKDARAHIMKKYKYYQEDIESTEDFIRYAANKSALSGKHYKIHCPGQEAMRSRDWLILELNRLRREKVAN</sequence>
<protein>
    <recommendedName>
        <fullName evidence="4">DUF5329 domain-containing protein</fullName>
    </recommendedName>
</protein>
<evidence type="ECO:0008006" key="4">
    <source>
        <dbReference type="Google" id="ProtNLM"/>
    </source>
</evidence>
<dbReference type="Pfam" id="PF17263">
    <property type="entry name" value="DUF5329"/>
    <property type="match status" value="1"/>
</dbReference>
<dbReference type="InterPro" id="IPR035242">
    <property type="entry name" value="DUF5329"/>
</dbReference>
<dbReference type="RefSeq" id="WP_063381659.1">
    <property type="nucleotide sequence ID" value="NZ_AUXX01000023.1"/>
</dbReference>
<dbReference type="EMBL" id="AUXX01000023">
    <property type="protein sequence ID" value="KZN65010.1"/>
    <property type="molecule type" value="Genomic_DNA"/>
</dbReference>
<accession>A0A161YS93</accession>
<comment type="caution">
    <text evidence="2">The sequence shown here is derived from an EMBL/GenBank/DDBJ whole genome shotgun (WGS) entry which is preliminary data.</text>
</comment>
<evidence type="ECO:0000313" key="3">
    <source>
        <dbReference type="Proteomes" id="UP000076661"/>
    </source>
</evidence>
<dbReference type="AlphaFoldDB" id="A0A161YS93"/>
<reference evidence="2 3" key="1">
    <citation type="submission" date="2013-07" db="EMBL/GenBank/DDBJ databases">
        <title>Comparative Genomic and Metabolomic Analysis of Twelve Strains of Pseudoalteromonas luteoviolacea.</title>
        <authorList>
            <person name="Vynne N.G."/>
            <person name="Mansson M."/>
            <person name="Gram L."/>
        </authorList>
    </citation>
    <scope>NUCLEOTIDE SEQUENCE [LARGE SCALE GENOMIC DNA]</scope>
    <source>
        <strain evidence="2 3">S4060-1</strain>
    </source>
</reference>
<organism evidence="2 3">
    <name type="scientific">Pseudoalteromonas luteoviolacea S4060-1</name>
    <dbReference type="NCBI Taxonomy" id="1365257"/>
    <lineage>
        <taxon>Bacteria</taxon>
        <taxon>Pseudomonadati</taxon>
        <taxon>Pseudomonadota</taxon>
        <taxon>Gammaproteobacteria</taxon>
        <taxon>Alteromonadales</taxon>
        <taxon>Pseudoalteromonadaceae</taxon>
        <taxon>Pseudoalteromonas</taxon>
    </lineage>
</organism>
<feature type="signal peptide" evidence="1">
    <location>
        <begin position="1"/>
        <end position="18"/>
    </location>
</feature>
<keyword evidence="1" id="KW-0732">Signal</keyword>
<evidence type="ECO:0000256" key="1">
    <source>
        <dbReference type="SAM" id="SignalP"/>
    </source>
</evidence>
<dbReference type="PATRIC" id="fig|1365257.3.peg.3092"/>
<evidence type="ECO:0000313" key="2">
    <source>
        <dbReference type="EMBL" id="KZN65010.1"/>
    </source>
</evidence>